<evidence type="ECO:0000313" key="3">
    <source>
        <dbReference type="Proteomes" id="UP000199075"/>
    </source>
</evidence>
<evidence type="ECO:0000313" key="2">
    <source>
        <dbReference type="EMBL" id="SDO19974.1"/>
    </source>
</evidence>
<evidence type="ECO:0000256" key="1">
    <source>
        <dbReference type="SAM" id="Phobius"/>
    </source>
</evidence>
<dbReference type="STRING" id="419597.SAMN04487957_104217"/>
<organism evidence="2 3">
    <name type="scientific">Halomonas shengliensis</name>
    <dbReference type="NCBI Taxonomy" id="419597"/>
    <lineage>
        <taxon>Bacteria</taxon>
        <taxon>Pseudomonadati</taxon>
        <taxon>Pseudomonadota</taxon>
        <taxon>Gammaproteobacteria</taxon>
        <taxon>Oceanospirillales</taxon>
        <taxon>Halomonadaceae</taxon>
        <taxon>Halomonas</taxon>
    </lineage>
</organism>
<sequence length="69" mass="7531">MKHFAEFVVAVGGGFLFLAWIYTTLPILLDGHWIVAALMTGGFSWAMNAVLDIGKTLTPKPKRDPADDP</sequence>
<feature type="transmembrane region" description="Helical" evidence="1">
    <location>
        <begin position="33"/>
        <end position="53"/>
    </location>
</feature>
<dbReference type="RefSeq" id="WP_089678037.1">
    <property type="nucleotide sequence ID" value="NZ_FNIV01000004.1"/>
</dbReference>
<proteinExistence type="predicted"/>
<keyword evidence="3" id="KW-1185">Reference proteome</keyword>
<protein>
    <submittedName>
        <fullName evidence="2">Uncharacterized protein</fullName>
    </submittedName>
</protein>
<reference evidence="3" key="1">
    <citation type="submission" date="2016-10" db="EMBL/GenBank/DDBJ databases">
        <authorList>
            <person name="Varghese N."/>
            <person name="Submissions S."/>
        </authorList>
    </citation>
    <scope>NUCLEOTIDE SEQUENCE [LARGE SCALE GENOMIC DNA]</scope>
    <source>
        <strain evidence="3">CGMCC 1.6444</strain>
    </source>
</reference>
<dbReference type="Proteomes" id="UP000199075">
    <property type="component" value="Unassembled WGS sequence"/>
</dbReference>
<dbReference type="EMBL" id="FNIV01000004">
    <property type="protein sequence ID" value="SDO19974.1"/>
    <property type="molecule type" value="Genomic_DNA"/>
</dbReference>
<name>A0A1H0HLP3_9GAMM</name>
<feature type="transmembrane region" description="Helical" evidence="1">
    <location>
        <begin position="7"/>
        <end position="27"/>
    </location>
</feature>
<keyword evidence="1" id="KW-0472">Membrane</keyword>
<gene>
    <name evidence="2" type="ORF">SAMN04487957_104217</name>
</gene>
<keyword evidence="1" id="KW-1133">Transmembrane helix</keyword>
<keyword evidence="1" id="KW-0812">Transmembrane</keyword>
<accession>A0A1H0HLP3</accession>
<dbReference type="AlphaFoldDB" id="A0A1H0HLP3"/>